<name>A0AAD4LJJ9_9AGAM</name>
<sequence>MSISVSLFRLLFPLVFHGMVRTDQAFRDCSLLIGSSRQYCLQGLMGLSPKEHRRLEFECEHGQAHHSPYTRVQVSA</sequence>
<feature type="chain" id="PRO_5041946661" description="Secreted protein" evidence="1">
    <location>
        <begin position="26"/>
        <end position="76"/>
    </location>
</feature>
<proteinExistence type="predicted"/>
<evidence type="ECO:0000313" key="3">
    <source>
        <dbReference type="Proteomes" id="UP001201163"/>
    </source>
</evidence>
<feature type="signal peptide" evidence="1">
    <location>
        <begin position="1"/>
        <end position="25"/>
    </location>
</feature>
<protein>
    <recommendedName>
        <fullName evidence="4">Secreted protein</fullName>
    </recommendedName>
</protein>
<evidence type="ECO:0000313" key="2">
    <source>
        <dbReference type="EMBL" id="KAH8991587.1"/>
    </source>
</evidence>
<keyword evidence="1" id="KW-0732">Signal</keyword>
<accession>A0AAD4LJJ9</accession>
<evidence type="ECO:0008006" key="4">
    <source>
        <dbReference type="Google" id="ProtNLM"/>
    </source>
</evidence>
<reference evidence="2" key="1">
    <citation type="submission" date="2022-01" db="EMBL/GenBank/DDBJ databases">
        <title>Comparative genomics reveals a dynamic genome evolution in the ectomycorrhizal milk-cap (Lactarius) mushrooms.</title>
        <authorList>
            <consortium name="DOE Joint Genome Institute"/>
            <person name="Lebreton A."/>
            <person name="Tang N."/>
            <person name="Kuo A."/>
            <person name="LaButti K."/>
            <person name="Drula E."/>
            <person name="Barry K."/>
            <person name="Clum A."/>
            <person name="Lipzen A."/>
            <person name="Mousain D."/>
            <person name="Ng V."/>
            <person name="Wang R."/>
            <person name="Wang X."/>
            <person name="Dai Y."/>
            <person name="Henrissat B."/>
            <person name="Grigoriev I.V."/>
            <person name="Guerin-Laguette A."/>
            <person name="Yu F."/>
            <person name="Martin F.M."/>
        </authorList>
    </citation>
    <scope>NUCLEOTIDE SEQUENCE</scope>
    <source>
        <strain evidence="2">QP</strain>
    </source>
</reference>
<comment type="caution">
    <text evidence="2">The sequence shown here is derived from an EMBL/GenBank/DDBJ whole genome shotgun (WGS) entry which is preliminary data.</text>
</comment>
<organism evidence="2 3">
    <name type="scientific">Lactarius akahatsu</name>
    <dbReference type="NCBI Taxonomy" id="416441"/>
    <lineage>
        <taxon>Eukaryota</taxon>
        <taxon>Fungi</taxon>
        <taxon>Dikarya</taxon>
        <taxon>Basidiomycota</taxon>
        <taxon>Agaricomycotina</taxon>
        <taxon>Agaricomycetes</taxon>
        <taxon>Russulales</taxon>
        <taxon>Russulaceae</taxon>
        <taxon>Lactarius</taxon>
    </lineage>
</organism>
<keyword evidence="3" id="KW-1185">Reference proteome</keyword>
<evidence type="ECO:0000256" key="1">
    <source>
        <dbReference type="SAM" id="SignalP"/>
    </source>
</evidence>
<dbReference type="Proteomes" id="UP001201163">
    <property type="component" value="Unassembled WGS sequence"/>
</dbReference>
<dbReference type="EMBL" id="JAKELL010000026">
    <property type="protein sequence ID" value="KAH8991587.1"/>
    <property type="molecule type" value="Genomic_DNA"/>
</dbReference>
<gene>
    <name evidence="2" type="ORF">EDB92DRAFT_1861026</name>
</gene>
<dbReference type="AlphaFoldDB" id="A0AAD4LJJ9"/>